<dbReference type="Gene3D" id="3.40.50.300">
    <property type="entry name" value="P-loop containing nucleotide triphosphate hydrolases"/>
    <property type="match status" value="2"/>
</dbReference>
<name>A0A3T0D0R4_9VIRU</name>
<keyword evidence="8" id="KW-0693">Viral RNA replication</keyword>
<dbReference type="SMART" id="SM00487">
    <property type="entry name" value="DEXDc"/>
    <property type="match status" value="1"/>
</dbReference>
<keyword evidence="4" id="KW-0808">Transferase</keyword>
<evidence type="ECO:0000256" key="2">
    <source>
        <dbReference type="ARBA" id="ARBA00004340"/>
    </source>
</evidence>
<dbReference type="SUPFAM" id="SSF52540">
    <property type="entry name" value="P-loop containing nucleoside triphosphate hydrolases"/>
    <property type="match status" value="1"/>
</dbReference>
<proteinExistence type="predicted"/>
<protein>
    <submittedName>
        <fullName evidence="12">RNA-dependent RNA polymerase</fullName>
    </submittedName>
</protein>
<keyword evidence="9" id="KW-0472">Membrane</keyword>
<keyword evidence="9" id="KW-0812">Transmembrane</keyword>
<gene>
    <name evidence="12" type="ORF">GtFV1_gp1</name>
</gene>
<dbReference type="GO" id="GO:0003723">
    <property type="term" value="F:RNA binding"/>
    <property type="evidence" value="ECO:0007669"/>
    <property type="project" value="InterPro"/>
</dbReference>
<sequence length="1525" mass="171849">MFVLDEGYSTPKLFESHSMYGTLKNLILLWIATVVAPLMVLFGVLLPLGCLLLLGWPSFYMSFPVIFISLLPAAVVVCLYRVKAWLAREVKLVTQVGAEEALYFVGNYVGPRWTTDSVVFIRNSLTNDELPIIMSEQGWQDMSRSYSSFVCRLHGLLKEVNVAFVFLVAVALWIRILIVRGVAIVLRVLYWYVITSAAILLGPPDMGFSVMWSFLTCIWYLTPAGWPWVRVRLEYFKLWLMALLVDMALVSVAESPDLSRMYSERLSKRQRLVSASIRTFIMKGVTVISNMRLPAFVRNRFMKGVDKDTLLAGRKVLEDLGWPVNVQMTDAAKHKHHEERPQFDEWFAGGTDFATGIRGLKTYIQEGLKELNILAPPYQRVEEYKNELAELDATSRYFQRRHIDLDVDVLGDVWEIVRPIFANSRLTRFGDIIYLWEKKYALGFWFTTPDGRRKLSRRSFISRVGFPAFKELWIRTFVRATEIMPVAHVSVKDEALPPKKTLLGMVRSIIGSPLSHYIGSTVFNYWPNHNFQWNETPIKIGMPLNGHFMGLLFDKHARHDVHIEGDFTAFDSTVEGAVKSIIREVRKKGFESHKDHKAICDLIDSMYDQLDFQFLGHTSTGDIFYKGSGLSTGHSSTSTDNSIATVVFYMAAWRKITGLSAREFLHFNELSVYGDDHVLSTSAFAPRGWTSGNITKTMSKWGVTARMETKKLRDISFLGKFSTRPNAAQRAELDQAGLQNVQRAVWHDKARLIGKLTANAKNNEATYLVARLMSYLTLTAHHKEVYNSIAKELRTPRLAKVLASQGKQVPSYESVLRNWYSATHTTPVSNVTEMDDEWNREGKLLSVGAPSWVDHMFQVLSLVPDLLNPIVFNHGPSRLIQSMLTRHLDWIVDLLRQSNSPGATANVGAYLRRTPYNFIDHQIVLGSAYAATPVCNILRHWAFLAYYYIRPSFKMFRAFEFISRKIAHFNFLINGHVHLEMTDDIFPFDLVVWAAVVSRIPDFDVLELLDWVKDIRLPELPIWLEVLWNRCLVFVWASVPANFNEVNPVLKTLRGGDRPVVIVAPTGVGKSTSLVAHIRRSAGVPHRKTILIEPRSLLVVGLSNYLNTAFGLSVSGATTGLDFDPSASVWVMTPQSFLGHLHLVSKEDLVLLDEAHIPEPLYPLLLRMLPAWNFRVVALTATPTADLLALSGIVMDIPLAQLFKVQYHTERVESVGAYRKKALDFANDNPSVRKILVIFDTPEDAEWAAAHSNYPSQVLSSRHDLVVRDTSRYFSTTICDVGVTIPGLDVVVSPNWLYAGSGMRYEITQAVINQRSGRTGRTNNGRFLLLAAPDKFPPMPVVTPDLSWKEAMAAGVSPVLGFKMEPEVMASVFGLTNTSEDKMAEFARVSHIFLGNFRKLTALQLEQLNDPTSTGKNAVLVPTTLLGRWSASVPQDLQGMQQDVMQLLTKLLHCVDMGENAMGLLRDPLTRLNTGPLAKVANVLMGLGNDPSEWAPDLYASSREETVVDFDKEISTILSILDGLK</sequence>
<evidence type="ECO:0000259" key="10">
    <source>
        <dbReference type="PROSITE" id="PS50507"/>
    </source>
</evidence>
<dbReference type="InterPro" id="IPR014001">
    <property type="entry name" value="Helicase_ATP-bd"/>
</dbReference>
<dbReference type="GO" id="GO:0005524">
    <property type="term" value="F:ATP binding"/>
    <property type="evidence" value="ECO:0007669"/>
    <property type="project" value="InterPro"/>
</dbReference>
<dbReference type="GO" id="GO:0003677">
    <property type="term" value="F:DNA binding"/>
    <property type="evidence" value="ECO:0007669"/>
    <property type="project" value="InterPro"/>
</dbReference>
<organism evidence="12 13">
    <name type="scientific">Gaeumannomyces tritici fusarivirus 1</name>
    <dbReference type="NCBI Taxonomy" id="2501217"/>
    <lineage>
        <taxon>Viruses</taxon>
        <taxon>Riboviria</taxon>
        <taxon>Orthornavirae</taxon>
        <taxon>Pisuviricota</taxon>
        <taxon>Duplopiviricetes</taxon>
        <taxon>Durnavirales</taxon>
        <taxon>Fusariviridae</taxon>
    </lineage>
</organism>
<dbReference type="InterPro" id="IPR043502">
    <property type="entry name" value="DNA/RNA_pol_sf"/>
</dbReference>
<evidence type="ECO:0000256" key="6">
    <source>
        <dbReference type="ARBA" id="ARBA00022741"/>
    </source>
</evidence>
<evidence type="ECO:0000256" key="5">
    <source>
        <dbReference type="ARBA" id="ARBA00022695"/>
    </source>
</evidence>
<dbReference type="Pfam" id="PF04851">
    <property type="entry name" value="ResIII"/>
    <property type="match status" value="1"/>
</dbReference>
<evidence type="ECO:0000313" key="13">
    <source>
        <dbReference type="Proteomes" id="UP001223217"/>
    </source>
</evidence>
<feature type="transmembrane region" description="Helical" evidence="9">
    <location>
        <begin position="184"/>
        <end position="202"/>
    </location>
</feature>
<dbReference type="InterPro" id="IPR006935">
    <property type="entry name" value="Helicase/UvrB_N"/>
</dbReference>
<dbReference type="InterPro" id="IPR007094">
    <property type="entry name" value="RNA-dir_pol_PSvirus"/>
</dbReference>
<dbReference type="GO" id="GO:0039694">
    <property type="term" value="P:viral RNA genome replication"/>
    <property type="evidence" value="ECO:0007669"/>
    <property type="project" value="InterPro"/>
</dbReference>
<dbReference type="PROSITE" id="PS50507">
    <property type="entry name" value="RDRP_SSRNA_POS"/>
    <property type="match status" value="1"/>
</dbReference>
<dbReference type="Pfam" id="PF00680">
    <property type="entry name" value="RdRP_1"/>
    <property type="match status" value="1"/>
</dbReference>
<evidence type="ECO:0000256" key="7">
    <source>
        <dbReference type="ARBA" id="ARBA00022844"/>
    </source>
</evidence>
<dbReference type="InterPro" id="IPR043128">
    <property type="entry name" value="Rev_trsase/Diguanyl_cyclase"/>
</dbReference>
<keyword evidence="3 12" id="KW-0696">RNA-directed RNA polymerase</keyword>
<reference evidence="12" key="1">
    <citation type="journal article" date="2019" name="PLoS ONE">
        <title>Hiding in plain sight: New virus genomes discovered via a systematic analysis of fungal public transcriptomes.</title>
        <authorList>
            <person name="Gilbert K.B."/>
            <person name="Holcomb E.E."/>
            <person name="Allscheid R.L."/>
            <person name="Carrington J.C."/>
        </authorList>
    </citation>
    <scope>NUCLEOTIDE SEQUENCE</scope>
    <source>
        <strain evidence="12">GtFv1GGT-007</strain>
    </source>
</reference>
<feature type="transmembrane region" description="Helical" evidence="9">
    <location>
        <begin position="60"/>
        <end position="82"/>
    </location>
</feature>
<feature type="transmembrane region" description="Helical" evidence="9">
    <location>
        <begin position="27"/>
        <end position="54"/>
    </location>
</feature>
<dbReference type="GO" id="GO:0003968">
    <property type="term" value="F:RNA-directed RNA polymerase activity"/>
    <property type="evidence" value="ECO:0007669"/>
    <property type="project" value="UniProtKB-KW"/>
</dbReference>
<dbReference type="InterPro" id="IPR001205">
    <property type="entry name" value="RNA-dir_pol_C"/>
</dbReference>
<dbReference type="GO" id="GO:0043657">
    <property type="term" value="C:host cell"/>
    <property type="evidence" value="ECO:0007669"/>
    <property type="project" value="UniProtKB-SubCell"/>
</dbReference>
<feature type="transmembrane region" description="Helical" evidence="9">
    <location>
        <begin position="209"/>
        <end position="229"/>
    </location>
</feature>
<feature type="domain" description="RdRp catalytic" evidence="10">
    <location>
        <begin position="560"/>
        <end position="689"/>
    </location>
</feature>
<evidence type="ECO:0000256" key="9">
    <source>
        <dbReference type="SAM" id="Phobius"/>
    </source>
</evidence>
<comment type="subcellular location">
    <subcellularLocation>
        <location evidence="2">Host cell</location>
    </subcellularLocation>
    <subcellularLocation>
        <location evidence="1">Virion</location>
    </subcellularLocation>
</comment>
<keyword evidence="6" id="KW-0547">Nucleotide-binding</keyword>
<keyword evidence="7" id="KW-0946">Virion</keyword>
<feature type="domain" description="Helicase ATP-binding" evidence="11">
    <location>
        <begin position="1051"/>
        <end position="1201"/>
    </location>
</feature>
<keyword evidence="9" id="KW-1133">Transmembrane helix</keyword>
<dbReference type="GO" id="GO:0006351">
    <property type="term" value="P:DNA-templated transcription"/>
    <property type="evidence" value="ECO:0007669"/>
    <property type="project" value="InterPro"/>
</dbReference>
<feature type="transmembrane region" description="Helical" evidence="9">
    <location>
        <begin position="160"/>
        <end position="178"/>
    </location>
</feature>
<dbReference type="SUPFAM" id="SSF56672">
    <property type="entry name" value="DNA/RNA polymerases"/>
    <property type="match status" value="1"/>
</dbReference>
<dbReference type="EMBL" id="MK279501">
    <property type="protein sequence ID" value="AZT88652.1"/>
    <property type="molecule type" value="Genomic_RNA"/>
</dbReference>
<evidence type="ECO:0000313" key="12">
    <source>
        <dbReference type="EMBL" id="AZT88652.1"/>
    </source>
</evidence>
<evidence type="ECO:0000256" key="4">
    <source>
        <dbReference type="ARBA" id="ARBA00022679"/>
    </source>
</evidence>
<evidence type="ECO:0000256" key="3">
    <source>
        <dbReference type="ARBA" id="ARBA00022484"/>
    </source>
</evidence>
<accession>A0A3T0D0R4</accession>
<dbReference type="PROSITE" id="PS51192">
    <property type="entry name" value="HELICASE_ATP_BIND_1"/>
    <property type="match status" value="1"/>
</dbReference>
<dbReference type="GO" id="GO:0044423">
    <property type="term" value="C:virion component"/>
    <property type="evidence" value="ECO:0007669"/>
    <property type="project" value="UniProtKB-KW"/>
</dbReference>
<evidence type="ECO:0000256" key="1">
    <source>
        <dbReference type="ARBA" id="ARBA00004328"/>
    </source>
</evidence>
<dbReference type="Proteomes" id="UP001223217">
    <property type="component" value="Segment"/>
</dbReference>
<evidence type="ECO:0000259" key="11">
    <source>
        <dbReference type="PROSITE" id="PS51192"/>
    </source>
</evidence>
<keyword evidence="5" id="KW-0548">Nucleotidyltransferase</keyword>
<dbReference type="GO" id="GO:0016787">
    <property type="term" value="F:hydrolase activity"/>
    <property type="evidence" value="ECO:0007669"/>
    <property type="project" value="InterPro"/>
</dbReference>
<dbReference type="InterPro" id="IPR027417">
    <property type="entry name" value="P-loop_NTPase"/>
</dbReference>
<evidence type="ECO:0000256" key="8">
    <source>
        <dbReference type="ARBA" id="ARBA00022953"/>
    </source>
</evidence>
<dbReference type="Gene3D" id="3.30.70.270">
    <property type="match status" value="1"/>
</dbReference>